<evidence type="ECO:0000313" key="3">
    <source>
        <dbReference type="EMBL" id="TFB83280.1"/>
    </source>
</evidence>
<proteinExistence type="predicted"/>
<reference evidence="3 5" key="2">
    <citation type="submission" date="2019-03" db="EMBL/GenBank/DDBJ databases">
        <title>Genomics of glacier-inhabiting Cryobacterium strains.</title>
        <authorList>
            <person name="Liu Q."/>
            <person name="Xin Y.-H."/>
        </authorList>
    </citation>
    <scope>NUCLEOTIDE SEQUENCE [LARGE SCALE GENOMIC DNA]</scope>
    <source>
        <strain evidence="3 5">Hh34</strain>
    </source>
</reference>
<accession>A0A1I3C6Y4</accession>
<evidence type="ECO:0000313" key="2">
    <source>
        <dbReference type="EMBL" id="SFH70173.1"/>
    </source>
</evidence>
<protein>
    <submittedName>
        <fullName evidence="3">Uncharacterized protein</fullName>
    </submittedName>
</protein>
<reference evidence="2 4" key="1">
    <citation type="submission" date="2016-10" db="EMBL/GenBank/DDBJ databases">
        <authorList>
            <person name="Varghese N."/>
            <person name="Submissions S."/>
        </authorList>
    </citation>
    <scope>NUCLEOTIDE SEQUENCE [LARGE SCALE GENOMIC DNA]</scope>
    <source>
        <strain evidence="2 4">GMCC 1.11211</strain>
    </source>
</reference>
<evidence type="ECO:0000313" key="5">
    <source>
        <dbReference type="Proteomes" id="UP000297963"/>
    </source>
</evidence>
<feature type="compositionally biased region" description="Polar residues" evidence="1">
    <location>
        <begin position="55"/>
        <end position="65"/>
    </location>
</feature>
<dbReference type="EMBL" id="FOPW01000012">
    <property type="protein sequence ID" value="SFH70173.1"/>
    <property type="molecule type" value="Genomic_DNA"/>
</dbReference>
<name>A0A1I3C6Y4_9MICO</name>
<dbReference type="RefSeq" id="WP_092451045.1">
    <property type="nucleotide sequence ID" value="NZ_BKAC01000011.1"/>
</dbReference>
<evidence type="ECO:0000256" key="1">
    <source>
        <dbReference type="SAM" id="MobiDB-lite"/>
    </source>
</evidence>
<feature type="compositionally biased region" description="Basic and acidic residues" evidence="1">
    <location>
        <begin position="1"/>
        <end position="12"/>
    </location>
</feature>
<dbReference type="STRING" id="995038.SAMN05216274_11229"/>
<feature type="region of interest" description="Disordered" evidence="1">
    <location>
        <begin position="1"/>
        <end position="72"/>
    </location>
</feature>
<evidence type="ECO:0000313" key="4">
    <source>
        <dbReference type="Proteomes" id="UP000199681"/>
    </source>
</evidence>
<dbReference type="Proteomes" id="UP000199681">
    <property type="component" value="Unassembled WGS sequence"/>
</dbReference>
<dbReference type="AlphaFoldDB" id="A0A1I3C6Y4"/>
<organism evidence="3 5">
    <name type="scientific">Cryobacterium levicorallinum</name>
    <dbReference type="NCBI Taxonomy" id="995038"/>
    <lineage>
        <taxon>Bacteria</taxon>
        <taxon>Bacillati</taxon>
        <taxon>Actinomycetota</taxon>
        <taxon>Actinomycetes</taxon>
        <taxon>Micrococcales</taxon>
        <taxon>Microbacteriaceae</taxon>
        <taxon>Cryobacterium</taxon>
    </lineage>
</organism>
<sequence length="72" mass="7750">MSARDDAPRLGTERQPIVKAAGTARRARLLPAPDTDPNPHPPVLREEGGVAHTGSAPSANETQLLQDRPPHW</sequence>
<dbReference type="Proteomes" id="UP000297963">
    <property type="component" value="Unassembled WGS sequence"/>
</dbReference>
<keyword evidence="4" id="KW-1185">Reference proteome</keyword>
<dbReference type="EMBL" id="SOFE01000022">
    <property type="protein sequence ID" value="TFB83280.1"/>
    <property type="molecule type" value="Genomic_DNA"/>
</dbReference>
<comment type="caution">
    <text evidence="3">The sequence shown here is derived from an EMBL/GenBank/DDBJ whole genome shotgun (WGS) entry which is preliminary data.</text>
</comment>
<gene>
    <name evidence="3" type="ORF">E3O11_10535</name>
    <name evidence="2" type="ORF">SAMN05216274_11229</name>
</gene>